<dbReference type="HOGENOM" id="CLU_005854_7_2_1"/>
<evidence type="ECO:0000256" key="1">
    <source>
        <dbReference type="ARBA" id="ARBA00022837"/>
    </source>
</evidence>
<keyword evidence="5" id="KW-1185">Reference proteome</keyword>
<reference evidence="4 5" key="1">
    <citation type="journal article" date="2008" name="Nature">
        <title>The Phaeodactylum genome reveals the evolutionary history of diatom genomes.</title>
        <authorList>
            <person name="Bowler C."/>
            <person name="Allen A.E."/>
            <person name="Badger J.H."/>
            <person name="Grimwood J."/>
            <person name="Jabbari K."/>
            <person name="Kuo A."/>
            <person name="Maheswari U."/>
            <person name="Martens C."/>
            <person name="Maumus F."/>
            <person name="Otillar R.P."/>
            <person name="Rayko E."/>
            <person name="Salamov A."/>
            <person name="Vandepoele K."/>
            <person name="Beszteri B."/>
            <person name="Gruber A."/>
            <person name="Heijde M."/>
            <person name="Katinka M."/>
            <person name="Mock T."/>
            <person name="Valentin K."/>
            <person name="Verret F."/>
            <person name="Berges J.A."/>
            <person name="Brownlee C."/>
            <person name="Cadoret J.P."/>
            <person name="Chiovitti A."/>
            <person name="Choi C.J."/>
            <person name="Coesel S."/>
            <person name="De Martino A."/>
            <person name="Detter J.C."/>
            <person name="Durkin C."/>
            <person name="Falciatore A."/>
            <person name="Fournet J."/>
            <person name="Haruta M."/>
            <person name="Huysman M.J."/>
            <person name="Jenkins B.D."/>
            <person name="Jiroutova K."/>
            <person name="Jorgensen R.E."/>
            <person name="Joubert Y."/>
            <person name="Kaplan A."/>
            <person name="Kroger N."/>
            <person name="Kroth P.G."/>
            <person name="La Roche J."/>
            <person name="Lindquist E."/>
            <person name="Lommer M."/>
            <person name="Martin-Jezequel V."/>
            <person name="Lopez P.J."/>
            <person name="Lucas S."/>
            <person name="Mangogna M."/>
            <person name="McGinnis K."/>
            <person name="Medlin L.K."/>
            <person name="Montsant A."/>
            <person name="Oudot-Le Secq M.P."/>
            <person name="Napoli C."/>
            <person name="Obornik M."/>
            <person name="Parker M.S."/>
            <person name="Petit J.L."/>
            <person name="Porcel B.M."/>
            <person name="Poulsen N."/>
            <person name="Robison M."/>
            <person name="Rychlewski L."/>
            <person name="Rynearson T.A."/>
            <person name="Schmutz J."/>
            <person name="Shapiro H."/>
            <person name="Siaut M."/>
            <person name="Stanley M."/>
            <person name="Sussman M.R."/>
            <person name="Taylor A.R."/>
            <person name="Vardi A."/>
            <person name="von Dassow P."/>
            <person name="Vyverman W."/>
            <person name="Willis A."/>
            <person name="Wyrwicz L.S."/>
            <person name="Rokhsar D.S."/>
            <person name="Weissenbach J."/>
            <person name="Armbrust E.V."/>
            <person name="Green B.R."/>
            <person name="Van de Peer Y."/>
            <person name="Grigoriev I.V."/>
        </authorList>
    </citation>
    <scope>NUCLEOTIDE SEQUENCE [LARGE SCALE GENOMIC DNA]</scope>
    <source>
        <strain evidence="4 5">CCAP 1055/1</strain>
    </source>
</reference>
<feature type="chain" id="PRO_5002838409" description="EF-hand domain-containing protein" evidence="2">
    <location>
        <begin position="20"/>
        <end position="647"/>
    </location>
</feature>
<dbReference type="InterPro" id="IPR029052">
    <property type="entry name" value="Metallo-depent_PP-like"/>
</dbReference>
<dbReference type="GO" id="GO:0005509">
    <property type="term" value="F:calcium ion binding"/>
    <property type="evidence" value="ECO:0007669"/>
    <property type="project" value="InterPro"/>
</dbReference>
<keyword evidence="1" id="KW-0106">Calcium</keyword>
<feature type="domain" description="EF-hand" evidence="3">
    <location>
        <begin position="546"/>
        <end position="575"/>
    </location>
</feature>
<evidence type="ECO:0000259" key="3">
    <source>
        <dbReference type="PROSITE" id="PS50222"/>
    </source>
</evidence>
<dbReference type="RefSeq" id="XP_002186204.1">
    <property type="nucleotide sequence ID" value="XM_002186168.1"/>
</dbReference>
<dbReference type="PROSITE" id="PS50222">
    <property type="entry name" value="EF_HAND_2"/>
    <property type="match status" value="1"/>
</dbReference>
<dbReference type="CDD" id="cd00051">
    <property type="entry name" value="EFh"/>
    <property type="match status" value="1"/>
</dbReference>
<dbReference type="Pfam" id="PF13499">
    <property type="entry name" value="EF-hand_7"/>
    <property type="match status" value="1"/>
</dbReference>
<dbReference type="Gene3D" id="3.60.21.10">
    <property type="match status" value="1"/>
</dbReference>
<feature type="signal peptide" evidence="2">
    <location>
        <begin position="1"/>
        <end position="19"/>
    </location>
</feature>
<dbReference type="eggNOG" id="KOG4419">
    <property type="taxonomic scope" value="Eukaryota"/>
</dbReference>
<dbReference type="OrthoDB" id="10252235at2759"/>
<dbReference type="SUPFAM" id="SSF47473">
    <property type="entry name" value="EF-hand"/>
    <property type="match status" value="1"/>
</dbReference>
<accession>B5Y5L2</accession>
<evidence type="ECO:0000313" key="4">
    <source>
        <dbReference type="EMBL" id="ACI65674.1"/>
    </source>
</evidence>
<dbReference type="KEGG" id="pti:PHATR_44177"/>
<dbReference type="PaxDb" id="2850-Phatr44177"/>
<dbReference type="InterPro" id="IPR011992">
    <property type="entry name" value="EF-hand-dom_pair"/>
</dbReference>
<sequence>MRISWHLATFLFLSLKVDSFTTSRIPFLRQSTERYSGTPQVVEPIDSSECRLIICQITDVYTLEHLAHFKTLVEETKKQSKGATVVSMLTGDFLSPYLLSKVDKGAGMMNALANIPLDILTWGNHEADIEHETVCEHIRNFPGTVINSNMLDHDAMDAQKEYEVIELTSKDGLNKRKVGLTAVLSDDPALYSHFEGGPFGGATISNPWEALAKYKEILERQEKCDIVVPLQHLYTPEDYKTCQEFDFPVILSGHDHHVVDDVVEGTRLIKPGMNAIKAAVVEICWNDHNNDKPTIRNRFVRCQDFEADPECAEENERAYDALIPLQNTELARVPSHFEPLSSNDARGSVCTMGKYICTLLKSSLNVSRRHKAHKVDAVMLMGGNIRGNAEYECDSFFSMEALEAEVKADEVVAVVDMPGWLLGKSIAETHNGDPVPGWFQYDIGIQEDDSGESPVVTHVAGRPIDHNRVYRVATKIADLTNGQSPSLTAYYLEHQELIPPQGAYVNVQTELLGYFARNLWRKLWDAISDEIDEECDINGGECGSPEERFDILDSNGDGTITVEEIQVAMSELLDYSVDDRETTLAEFVHSFADATGTGKVTVKDFELFCEGKAETAEEKKTVNKFRRPFSKTRKEYQQPEEELIIKI</sequence>
<dbReference type="Gene3D" id="1.10.238.10">
    <property type="entry name" value="EF-hand"/>
    <property type="match status" value="1"/>
</dbReference>
<proteinExistence type="predicted"/>
<organism evidence="4 5">
    <name type="scientific">Phaeodactylum tricornutum (strain CCAP 1055/1)</name>
    <dbReference type="NCBI Taxonomy" id="556484"/>
    <lineage>
        <taxon>Eukaryota</taxon>
        <taxon>Sar</taxon>
        <taxon>Stramenopiles</taxon>
        <taxon>Ochrophyta</taxon>
        <taxon>Bacillariophyta</taxon>
        <taxon>Bacillariophyceae</taxon>
        <taxon>Bacillariophycidae</taxon>
        <taxon>Naviculales</taxon>
        <taxon>Phaeodactylaceae</taxon>
        <taxon>Phaeodactylum</taxon>
    </lineage>
</organism>
<dbReference type="EMBL" id="CP001142">
    <property type="protein sequence ID" value="ACI65674.1"/>
    <property type="molecule type" value="Genomic_DNA"/>
</dbReference>
<dbReference type="Proteomes" id="UP000000759">
    <property type="component" value="Chromosome 3"/>
</dbReference>
<dbReference type="AlphaFoldDB" id="B5Y5L2"/>
<dbReference type="GeneID" id="7204097"/>
<dbReference type="InterPro" id="IPR018247">
    <property type="entry name" value="EF_Hand_1_Ca_BS"/>
</dbReference>
<evidence type="ECO:0000256" key="2">
    <source>
        <dbReference type="SAM" id="SignalP"/>
    </source>
</evidence>
<dbReference type="Pfam" id="PF00149">
    <property type="entry name" value="Metallophos"/>
    <property type="match status" value="1"/>
</dbReference>
<dbReference type="PROSITE" id="PS00018">
    <property type="entry name" value="EF_HAND_1"/>
    <property type="match status" value="1"/>
</dbReference>
<dbReference type="InterPro" id="IPR002048">
    <property type="entry name" value="EF_hand_dom"/>
</dbReference>
<dbReference type="PANTHER" id="PTHR11575">
    <property type="entry name" value="5'-NUCLEOTIDASE-RELATED"/>
    <property type="match status" value="1"/>
</dbReference>
<name>B5Y5L2_PHATC</name>
<dbReference type="InterPro" id="IPR004843">
    <property type="entry name" value="Calcineurin-like_PHP"/>
</dbReference>
<dbReference type="GO" id="GO:0016787">
    <property type="term" value="F:hydrolase activity"/>
    <property type="evidence" value="ECO:0007669"/>
    <property type="project" value="InterPro"/>
</dbReference>
<protein>
    <recommendedName>
        <fullName evidence="3">EF-hand domain-containing protein</fullName>
    </recommendedName>
</protein>
<dbReference type="InterPro" id="IPR006179">
    <property type="entry name" value="5_nucleotidase/apyrase"/>
</dbReference>
<dbReference type="PANTHER" id="PTHR11575:SF48">
    <property type="entry name" value="5'-NUCLEOTIDASE"/>
    <property type="match status" value="1"/>
</dbReference>
<dbReference type="GO" id="GO:0009166">
    <property type="term" value="P:nucleotide catabolic process"/>
    <property type="evidence" value="ECO:0007669"/>
    <property type="project" value="InterPro"/>
</dbReference>
<dbReference type="InParanoid" id="B5Y5L2"/>
<dbReference type="SUPFAM" id="SSF56300">
    <property type="entry name" value="Metallo-dependent phosphatases"/>
    <property type="match status" value="1"/>
</dbReference>
<dbReference type="OMA" id="PECAEEN"/>
<reference evidence="5" key="2">
    <citation type="submission" date="2008-08" db="EMBL/GenBank/DDBJ databases">
        <authorList>
            <consortium name="Diatom Consortium"/>
            <person name="Grigoriev I."/>
            <person name="Grimwood J."/>
            <person name="Kuo A."/>
            <person name="Otillar R.P."/>
            <person name="Salamov A."/>
            <person name="Detter J.C."/>
            <person name="Lindquist E."/>
            <person name="Shapiro H."/>
            <person name="Lucas S."/>
            <person name="Glavina del Rio T."/>
            <person name="Pitluck S."/>
            <person name="Rokhsar D."/>
            <person name="Bowler C."/>
        </authorList>
    </citation>
    <scope>GENOME REANNOTATION</scope>
    <source>
        <strain evidence="5">CCAP 1055/1</strain>
    </source>
</reference>
<keyword evidence="2" id="KW-0732">Signal</keyword>
<evidence type="ECO:0000313" key="5">
    <source>
        <dbReference type="Proteomes" id="UP000000759"/>
    </source>
</evidence>
<gene>
    <name evidence="4" type="ORF">PHATR_44177</name>
</gene>